<proteinExistence type="predicted"/>
<dbReference type="AlphaFoldDB" id="A0A5S3YHR0"/>
<feature type="transmembrane region" description="Helical" evidence="1">
    <location>
        <begin position="71"/>
        <end position="89"/>
    </location>
</feature>
<name>A0A5S3YHR0_9GAMM</name>
<feature type="non-terminal residue" evidence="2">
    <location>
        <position position="1"/>
    </location>
</feature>
<evidence type="ECO:0000256" key="1">
    <source>
        <dbReference type="SAM" id="Phobius"/>
    </source>
</evidence>
<keyword evidence="1" id="KW-0472">Membrane</keyword>
<comment type="caution">
    <text evidence="2">The sequence shown here is derived from an EMBL/GenBank/DDBJ whole genome shotgun (WGS) entry which is preliminary data.</text>
</comment>
<gene>
    <name evidence="2" type="ORF">CWC05_22915</name>
</gene>
<sequence length="90" mass="9777">KTRADSLKVLHRNRGFSEFNEDIAVAVAIDIPLASTTWSLVIELPKAVVLSNANLLARELEESTDALGRRMMFVGLIIAGIGVFVTVILV</sequence>
<reference evidence="3" key="2">
    <citation type="submission" date="2019-06" db="EMBL/GenBank/DDBJ databases">
        <title>Co-occurence of chitin degradation, pigmentation and bioactivity in marine Pseudoalteromonas.</title>
        <authorList>
            <person name="Sonnenschein E.C."/>
            <person name="Bech P.K."/>
        </authorList>
    </citation>
    <scope>NUCLEOTIDE SEQUENCE [LARGE SCALE GENOMIC DNA]</scope>
    <source>
        <strain evidence="3">S2897</strain>
    </source>
</reference>
<evidence type="ECO:0000313" key="3">
    <source>
        <dbReference type="Proteomes" id="UP000305874"/>
    </source>
</evidence>
<feature type="non-terminal residue" evidence="2">
    <location>
        <position position="90"/>
    </location>
</feature>
<organism evidence="2 3">
    <name type="scientific">Pseudoalteromonas ruthenica</name>
    <dbReference type="NCBI Taxonomy" id="151081"/>
    <lineage>
        <taxon>Bacteria</taxon>
        <taxon>Pseudomonadati</taxon>
        <taxon>Pseudomonadota</taxon>
        <taxon>Gammaproteobacteria</taxon>
        <taxon>Alteromonadales</taxon>
        <taxon>Pseudoalteromonadaceae</taxon>
        <taxon>Pseudoalteromonas</taxon>
    </lineage>
</organism>
<keyword evidence="1" id="KW-0812">Transmembrane</keyword>
<reference evidence="2 3" key="1">
    <citation type="submission" date="2017-12" db="EMBL/GenBank/DDBJ databases">
        <authorList>
            <person name="Paulsen S."/>
            <person name="Gram L.K."/>
        </authorList>
    </citation>
    <scope>NUCLEOTIDE SEQUENCE [LARGE SCALE GENOMIC DNA]</scope>
    <source>
        <strain evidence="2 3">S2897</strain>
    </source>
</reference>
<dbReference type="Proteomes" id="UP000305874">
    <property type="component" value="Unassembled WGS sequence"/>
</dbReference>
<accession>A0A5S3YHR0</accession>
<evidence type="ECO:0000313" key="2">
    <source>
        <dbReference type="EMBL" id="TMP71078.1"/>
    </source>
</evidence>
<dbReference type="EMBL" id="PNCG01000873">
    <property type="protein sequence ID" value="TMP71078.1"/>
    <property type="molecule type" value="Genomic_DNA"/>
</dbReference>
<keyword evidence="1" id="KW-1133">Transmembrane helix</keyword>
<protein>
    <submittedName>
        <fullName evidence="2">Methyl-accepting chemotaxis protein</fullName>
    </submittedName>
</protein>